<evidence type="ECO:0000313" key="4">
    <source>
        <dbReference type="Proteomes" id="UP000597762"/>
    </source>
</evidence>
<keyword evidence="1" id="KW-0175">Coiled coil</keyword>
<feature type="coiled-coil region" evidence="1">
    <location>
        <begin position="67"/>
        <end position="200"/>
    </location>
</feature>
<sequence>MDIPNNETKEIGSNNTSSTCNIEMSTKLDDCLDKFRELPDCSQSKLWCLVNEMPTYPGADNNKTYQENALKQKVEQLIAENIKLSAEKALLIDELKDMKDKGEHRDTFKLHKLQNECNRLRRENQTLRDNSTELQCKINDQSETVSELTQQNNQYRDQVVQLENNKQLLTDNISKLNMQLEHSAMKITGLQDQIKDLKNQLCLEKELCETQAQKHSESMAIVEKQSKESLNQLENDHKHDLEKLKNANNAARDVLIEKYELRLARQVSAQTSQNAIKESQISSLKSKLIKLEFERDCERQKWKQILVKNDDASKKKKQGLQPTNTEELMEQPPNNNFVRELHQKLESANNQILNLNTNNQQLCIRVGHLREELTRLREINKSREEERSWDISETRDILTQHNQLMIQDLKDKITKEMHVEVLSLMQRLHQQEDELVYIKSMWNKMLKSLHLFECEGNNSTVFGMDKLEILIAGLLNEESHLNMNILGVKYLSRLTKSVCGKTETGKYQTPVTDKPTLAQYLQEPIKTAYNRLHSTSQQLRDLVKSLSKHDSHNPSFELYPAPQADSIHCEFPVETVNREKNMFRPFIGITSTSSAECSANDEESQRMIMLECDLNHQAKVLLELMRSYNGLQEALVASQSSLHPQKGICRNSTAE</sequence>
<accession>A0A812DIA6</accession>
<feature type="coiled-coil region" evidence="1">
    <location>
        <begin position="338"/>
        <end position="365"/>
    </location>
</feature>
<evidence type="ECO:0000313" key="3">
    <source>
        <dbReference type="EMBL" id="CAE1299808.1"/>
    </source>
</evidence>
<feature type="region of interest" description="Disordered" evidence="2">
    <location>
        <begin position="312"/>
        <end position="333"/>
    </location>
</feature>
<dbReference type="Proteomes" id="UP000597762">
    <property type="component" value="Unassembled WGS sequence"/>
</dbReference>
<comment type="caution">
    <text evidence="3">The sequence shown here is derived from an EMBL/GenBank/DDBJ whole genome shotgun (WGS) entry which is preliminary data.</text>
</comment>
<proteinExistence type="predicted"/>
<dbReference type="OrthoDB" id="10309293at2759"/>
<organism evidence="3 4">
    <name type="scientific">Acanthosepion pharaonis</name>
    <name type="common">Pharaoh cuttlefish</name>
    <name type="synonym">Sepia pharaonis</name>
    <dbReference type="NCBI Taxonomy" id="158019"/>
    <lineage>
        <taxon>Eukaryota</taxon>
        <taxon>Metazoa</taxon>
        <taxon>Spiralia</taxon>
        <taxon>Lophotrochozoa</taxon>
        <taxon>Mollusca</taxon>
        <taxon>Cephalopoda</taxon>
        <taxon>Coleoidea</taxon>
        <taxon>Decapodiformes</taxon>
        <taxon>Sepiida</taxon>
        <taxon>Sepiina</taxon>
        <taxon>Sepiidae</taxon>
        <taxon>Acanthosepion</taxon>
    </lineage>
</organism>
<feature type="compositionally biased region" description="Polar residues" evidence="2">
    <location>
        <begin position="320"/>
        <end position="333"/>
    </location>
</feature>
<protein>
    <submittedName>
        <fullName evidence="3">Uncharacterized protein</fullName>
    </submittedName>
</protein>
<evidence type="ECO:0000256" key="1">
    <source>
        <dbReference type="SAM" id="Coils"/>
    </source>
</evidence>
<dbReference type="EMBL" id="CAHIKZ030003402">
    <property type="protein sequence ID" value="CAE1299808.1"/>
    <property type="molecule type" value="Genomic_DNA"/>
</dbReference>
<keyword evidence="4" id="KW-1185">Reference proteome</keyword>
<gene>
    <name evidence="3" type="ORF">SPHA_53416</name>
</gene>
<dbReference type="AlphaFoldDB" id="A0A812DIA6"/>
<reference evidence="3" key="1">
    <citation type="submission" date="2021-01" db="EMBL/GenBank/DDBJ databases">
        <authorList>
            <person name="Li R."/>
            <person name="Bekaert M."/>
        </authorList>
    </citation>
    <scope>NUCLEOTIDE SEQUENCE</scope>
    <source>
        <strain evidence="3">Farmed</strain>
    </source>
</reference>
<evidence type="ECO:0000256" key="2">
    <source>
        <dbReference type="SAM" id="MobiDB-lite"/>
    </source>
</evidence>
<name>A0A812DIA6_ACAPH</name>